<dbReference type="Proteomes" id="UP000003571">
    <property type="component" value="Unassembled WGS sequence"/>
</dbReference>
<dbReference type="InterPro" id="IPR036013">
    <property type="entry name" value="Band_7/SPFH_dom_sf"/>
</dbReference>
<dbReference type="PATRIC" id="fig|907348.3.peg.1824"/>
<dbReference type="InterPro" id="IPR000163">
    <property type="entry name" value="Prohibitin"/>
</dbReference>
<evidence type="ECO:0000256" key="2">
    <source>
        <dbReference type="SAM" id="Coils"/>
    </source>
</evidence>
<name>H7ELN1_9SPIR</name>
<dbReference type="PANTHER" id="PTHR42911">
    <property type="entry name" value="MODULATOR OF FTSH PROTEASE HFLC"/>
    <property type="match status" value="1"/>
</dbReference>
<organism evidence="4 5">
    <name type="scientific">Treponema saccharophilum DSM 2985</name>
    <dbReference type="NCBI Taxonomy" id="907348"/>
    <lineage>
        <taxon>Bacteria</taxon>
        <taxon>Pseudomonadati</taxon>
        <taxon>Spirochaetota</taxon>
        <taxon>Spirochaetia</taxon>
        <taxon>Spirochaetales</taxon>
        <taxon>Treponemataceae</taxon>
        <taxon>Treponema</taxon>
    </lineage>
</organism>
<comment type="subcellular location">
    <subcellularLocation>
        <location evidence="1">Membrane</location>
        <topology evidence="1">Single-pass membrane protein</topology>
    </subcellularLocation>
</comment>
<keyword evidence="5" id="KW-1185">Reference proteome</keyword>
<dbReference type="Gene3D" id="3.30.479.30">
    <property type="entry name" value="Band 7 domain"/>
    <property type="match status" value="1"/>
</dbReference>
<dbReference type="Pfam" id="PF01145">
    <property type="entry name" value="Band_7"/>
    <property type="match status" value="1"/>
</dbReference>
<proteinExistence type="predicted"/>
<dbReference type="PANTHER" id="PTHR42911:SF2">
    <property type="entry name" value="PROHIBITIN FAMILY PROTEIN"/>
    <property type="match status" value="1"/>
</dbReference>
<sequence>MKKIGKSVFAGAIALFVLAVGISAYDVVEPNERGVMVTLGEVSSGVLEPGMHFHVPFISRIQKYSIVPKGMNANFSVGKDGAITKDMQTVGSQVTVFYRYDDDRIMDVVTKYGDAILENAITRSLVSCVKEAVGKYSIYELVENQDKITTDVSKSLAARLSEYPIEVTQLTISNWDWSDDFDKNIKETMNRTQQVRQAEQDLKLAETNAQKQVAEAEAAKKAAEQTAEADLMKAQKAAEAKRVEADALAYYNEKVAQNYNVEIKLKELEIELEKAKRWDGRQVPEYVPLTAAGGIVNLPEAKK</sequence>
<dbReference type="SMART" id="SM00244">
    <property type="entry name" value="PHB"/>
    <property type="match status" value="1"/>
</dbReference>
<evidence type="ECO:0000256" key="1">
    <source>
        <dbReference type="ARBA" id="ARBA00004167"/>
    </source>
</evidence>
<dbReference type="OrthoDB" id="9812991at2"/>
<dbReference type="eggNOG" id="COG0330">
    <property type="taxonomic scope" value="Bacteria"/>
</dbReference>
<dbReference type="STRING" id="907348.TresaDRAFT_1181"/>
<evidence type="ECO:0000313" key="5">
    <source>
        <dbReference type="Proteomes" id="UP000003571"/>
    </source>
</evidence>
<reference evidence="4 5" key="1">
    <citation type="submission" date="2011-09" db="EMBL/GenBank/DDBJ databases">
        <title>The draft genome of Treponema saccharophilum DSM 2985.</title>
        <authorList>
            <consortium name="US DOE Joint Genome Institute (JGI-PGF)"/>
            <person name="Lucas S."/>
            <person name="Copeland A."/>
            <person name="Lapidus A."/>
            <person name="Glavina del Rio T."/>
            <person name="Dalin E."/>
            <person name="Tice H."/>
            <person name="Bruce D."/>
            <person name="Goodwin L."/>
            <person name="Pitluck S."/>
            <person name="Peters L."/>
            <person name="Kyrpides N."/>
            <person name="Mavromatis K."/>
            <person name="Ivanova N."/>
            <person name="Markowitz V."/>
            <person name="Cheng J.-F."/>
            <person name="Hugenholtz P."/>
            <person name="Woyke T."/>
            <person name="Wu D."/>
            <person name="Gronow S."/>
            <person name="Wellnitz S."/>
            <person name="Brambilla E."/>
            <person name="Klenk H.-P."/>
            <person name="Eisen J.A."/>
        </authorList>
    </citation>
    <scope>NUCLEOTIDE SEQUENCE [LARGE SCALE GENOMIC DNA]</scope>
    <source>
        <strain evidence="4 5">DSM 2985</strain>
    </source>
</reference>
<comment type="caution">
    <text evidence="4">The sequence shown here is derived from an EMBL/GenBank/DDBJ whole genome shotgun (WGS) entry which is preliminary data.</text>
</comment>
<dbReference type="GO" id="GO:0016020">
    <property type="term" value="C:membrane"/>
    <property type="evidence" value="ECO:0007669"/>
    <property type="project" value="UniProtKB-SubCell"/>
</dbReference>
<feature type="domain" description="Band 7" evidence="3">
    <location>
        <begin position="23"/>
        <end position="193"/>
    </location>
</feature>
<dbReference type="CDD" id="cd03401">
    <property type="entry name" value="SPFH_prohibitin"/>
    <property type="match status" value="1"/>
</dbReference>
<gene>
    <name evidence="4" type="ORF">TresaDRAFT_1181</name>
</gene>
<keyword evidence="2" id="KW-0175">Coiled coil</keyword>
<evidence type="ECO:0000313" key="4">
    <source>
        <dbReference type="EMBL" id="EIC01572.1"/>
    </source>
</evidence>
<dbReference type="RefSeq" id="WP_002704900.1">
    <property type="nucleotide sequence ID" value="NZ_AGRW01000049.1"/>
</dbReference>
<dbReference type="InterPro" id="IPR001107">
    <property type="entry name" value="Band_7"/>
</dbReference>
<feature type="coiled-coil region" evidence="2">
    <location>
        <begin position="195"/>
        <end position="226"/>
    </location>
</feature>
<accession>H7ELN1</accession>
<dbReference type="AlphaFoldDB" id="H7ELN1"/>
<evidence type="ECO:0000259" key="3">
    <source>
        <dbReference type="SMART" id="SM00244"/>
    </source>
</evidence>
<protein>
    <submittedName>
        <fullName evidence="4">SPFH domain, Band 7 family protein</fullName>
    </submittedName>
</protein>
<dbReference type="SUPFAM" id="SSF117892">
    <property type="entry name" value="Band 7/SPFH domain"/>
    <property type="match status" value="1"/>
</dbReference>
<dbReference type="EMBL" id="AGRW01000049">
    <property type="protein sequence ID" value="EIC01572.1"/>
    <property type="molecule type" value="Genomic_DNA"/>
</dbReference>